<evidence type="ECO:0000259" key="2">
    <source>
        <dbReference type="PROSITE" id="PS50235"/>
    </source>
</evidence>
<dbReference type="InterPro" id="IPR028889">
    <property type="entry name" value="USP"/>
</dbReference>
<gene>
    <name evidence="3" type="ORF">FNF31_05294</name>
</gene>
<feature type="compositionally biased region" description="Low complexity" evidence="1">
    <location>
        <begin position="2757"/>
        <end position="2766"/>
    </location>
</feature>
<evidence type="ECO:0000313" key="3">
    <source>
        <dbReference type="EMBL" id="KAA0158647.1"/>
    </source>
</evidence>
<dbReference type="Proteomes" id="UP000325113">
    <property type="component" value="Unassembled WGS sequence"/>
</dbReference>
<feature type="compositionally biased region" description="Low complexity" evidence="1">
    <location>
        <begin position="459"/>
        <end position="473"/>
    </location>
</feature>
<dbReference type="EMBL" id="VLTM01000064">
    <property type="protein sequence ID" value="KAA0158647.1"/>
    <property type="molecule type" value="Genomic_DNA"/>
</dbReference>
<dbReference type="PANTHER" id="PTHR24006">
    <property type="entry name" value="UBIQUITIN CARBOXYL-TERMINAL HYDROLASE"/>
    <property type="match status" value="1"/>
</dbReference>
<dbReference type="InterPro" id="IPR038765">
    <property type="entry name" value="Papain-like_cys_pep_sf"/>
</dbReference>
<feature type="compositionally biased region" description="Low complexity" evidence="1">
    <location>
        <begin position="1509"/>
        <end position="1535"/>
    </location>
</feature>
<feature type="region of interest" description="Disordered" evidence="1">
    <location>
        <begin position="1509"/>
        <end position="1554"/>
    </location>
</feature>
<dbReference type="PROSITE" id="PS50235">
    <property type="entry name" value="USP_3"/>
    <property type="match status" value="1"/>
</dbReference>
<feature type="region of interest" description="Disordered" evidence="1">
    <location>
        <begin position="451"/>
        <end position="473"/>
    </location>
</feature>
<dbReference type="PROSITE" id="PS00973">
    <property type="entry name" value="USP_2"/>
    <property type="match status" value="1"/>
</dbReference>
<dbReference type="Gene3D" id="3.90.70.10">
    <property type="entry name" value="Cysteine proteinases"/>
    <property type="match status" value="1"/>
</dbReference>
<feature type="region of interest" description="Disordered" evidence="1">
    <location>
        <begin position="4285"/>
        <end position="4316"/>
    </location>
</feature>
<feature type="region of interest" description="Disordered" evidence="1">
    <location>
        <begin position="1730"/>
        <end position="1775"/>
    </location>
</feature>
<proteinExistence type="predicted"/>
<dbReference type="InterPro" id="IPR001394">
    <property type="entry name" value="Peptidase_C19_UCH"/>
</dbReference>
<evidence type="ECO:0000313" key="4">
    <source>
        <dbReference type="Proteomes" id="UP000325113"/>
    </source>
</evidence>
<dbReference type="GO" id="GO:0004843">
    <property type="term" value="F:cysteine-type deubiquitinase activity"/>
    <property type="evidence" value="ECO:0007669"/>
    <property type="project" value="InterPro"/>
</dbReference>
<feature type="region of interest" description="Disordered" evidence="1">
    <location>
        <begin position="3862"/>
        <end position="3885"/>
    </location>
</feature>
<dbReference type="GO" id="GO:0005634">
    <property type="term" value="C:nucleus"/>
    <property type="evidence" value="ECO:0007669"/>
    <property type="project" value="TreeGrafter"/>
</dbReference>
<feature type="region of interest" description="Disordered" evidence="1">
    <location>
        <begin position="4152"/>
        <end position="4172"/>
    </location>
</feature>
<evidence type="ECO:0000256" key="1">
    <source>
        <dbReference type="SAM" id="MobiDB-lite"/>
    </source>
</evidence>
<feature type="compositionally biased region" description="Low complexity" evidence="1">
    <location>
        <begin position="1732"/>
        <end position="1749"/>
    </location>
</feature>
<dbReference type="GO" id="GO:0005829">
    <property type="term" value="C:cytosol"/>
    <property type="evidence" value="ECO:0007669"/>
    <property type="project" value="TreeGrafter"/>
</dbReference>
<dbReference type="InterPro" id="IPR018200">
    <property type="entry name" value="USP_CS"/>
</dbReference>
<accession>A0A5A8D1Y8</accession>
<feature type="region of interest" description="Disordered" evidence="1">
    <location>
        <begin position="3667"/>
        <end position="3691"/>
    </location>
</feature>
<dbReference type="GO" id="GO:0016579">
    <property type="term" value="P:protein deubiquitination"/>
    <property type="evidence" value="ECO:0007669"/>
    <property type="project" value="InterPro"/>
</dbReference>
<organism evidence="3 4">
    <name type="scientific">Cafeteria roenbergensis</name>
    <name type="common">Marine flagellate</name>
    <dbReference type="NCBI Taxonomy" id="33653"/>
    <lineage>
        <taxon>Eukaryota</taxon>
        <taxon>Sar</taxon>
        <taxon>Stramenopiles</taxon>
        <taxon>Bigyra</taxon>
        <taxon>Opalozoa</taxon>
        <taxon>Bicosoecida</taxon>
        <taxon>Cafeteriaceae</taxon>
        <taxon>Cafeteria</taxon>
    </lineage>
</organism>
<feature type="compositionally biased region" description="Low complexity" evidence="1">
    <location>
        <begin position="1674"/>
        <end position="1685"/>
    </location>
</feature>
<dbReference type="SUPFAM" id="SSF54001">
    <property type="entry name" value="Cysteine proteinases"/>
    <property type="match status" value="1"/>
</dbReference>
<name>A0A5A8D1Y8_CAFRO</name>
<protein>
    <recommendedName>
        <fullName evidence="2">USP domain-containing protein</fullName>
    </recommendedName>
</protein>
<feature type="region of interest" description="Disordered" evidence="1">
    <location>
        <begin position="2757"/>
        <end position="2828"/>
    </location>
</feature>
<dbReference type="Pfam" id="PF00443">
    <property type="entry name" value="UCH"/>
    <property type="match status" value="1"/>
</dbReference>
<dbReference type="InterPro" id="IPR050164">
    <property type="entry name" value="Peptidase_C19"/>
</dbReference>
<feature type="region of interest" description="Disordered" evidence="1">
    <location>
        <begin position="2048"/>
        <end position="2067"/>
    </location>
</feature>
<reference evidence="3 4" key="1">
    <citation type="submission" date="2019-07" db="EMBL/GenBank/DDBJ databases">
        <title>Genomes of Cafeteria roenbergensis.</title>
        <authorList>
            <person name="Fischer M.G."/>
            <person name="Hackl T."/>
            <person name="Roman M."/>
        </authorList>
    </citation>
    <scope>NUCLEOTIDE SEQUENCE [LARGE SCALE GENOMIC DNA]</scope>
    <source>
        <strain evidence="3 4">Cflag</strain>
    </source>
</reference>
<sequence length="4316" mass="442764">MSSTWLPLADAEVMQMIASDNFQAAARSLDSVQNLGGPLVEMLADGAAVFLDGLWAQTRVQLQQQMRIDIAMAPTWSYDRVTVANAAGAVRLLLRKAAFDAAHMPSNKDCSQLLRLLRSACFDMPQAKAGLLMASDNALMAGVAGLRFVEDARRNFHDWLCLRPHTAANGHSGSAAASATGAAAAAATGTAAAGAVSAVRGEAGEPSAPGPPLLESLARLVREAPSEHLERRLTQMLPIASRLAILAFFSNYTDSQRDLLATVSAEDAVDNGSAAIPPAAQALGEPHAQLVKAADQVIEAGFARSRSATDAEITAMPEEALRACFARVEAMSRITRGEPATAARIWRIRAVMSGRTIACPAMRMRFHAVSQLVDMTNSATAGNKVWLSSRRLVAILREEGVLRYILTSGSLNEVILERLRPLFAWCASLGAFSGDDVRLLFRLGLRSTHEHTAREPSAEESIASGEAAGSAAPPQGLAARWTREAAVLPPVSLVHDSRWHAVVEAALLALERGVASLLEADALREHGLALRAFLADTTHSLLLAAHDLAPAGALTPLVGQPSKAALESRQALLVRSAPLFSTVPSTGLDPVTLAVLRRGAGRSSRPVVLAGEWAAWAPASAAGVQLKRWLSTRTSPSGLFSAPKRAQDEMCCLSEPNDELELALRDPAYPSLPCAADLCASQVHRLSRPARTTLVSSTAYRPESAGGDEYLAAVSCPFVHAVLCLLVDAHGGDCNADKAGLGAAVSSLLALVGVTIKTDGEDSTGKPTRSAAALLEPLDADAWVAQSEALPDPDQLWLELRCAAASLSNGAAPSSEVARLHVAFPGCARLPADPTAGCVVVSRPCESVASVAGSGGAGTDFPRGVSELVLAALTLPGASRRPRTEPSLALASKLQLLLNVCCRFVQLGGPARRRELHVGGAGTATTSSRSDASVTARAVGVMLSAGKELVLRRGATASKRASSSAGQESPPPQWFDDAVSSPVEAEAAVFIASRLALEACQELFADAPVPHFLTMLTLLRESQHRAPAQADLCELKEGLREELASFMAWFREHGATCSLSAFAALVSVWLLHGTLTGEPPVAARPGLQFEPPSRQLTIPLVSVPRPDALDPLLGVVLGGLPDSSALALETILALAARSHRGSERRRIRGLLTASALSLLAAPPIHGTRQDGAAAEAQSRAVVMLSRLLDMDQMLLLGPVTRRQGTQPLLVSARSQRCAWVEPRHWAAASSRTRALTVQAHMTPASDGSQPDPRFQLLHPPQVHGAAAVATGNPIRECIFDADRVSALPFVIARAAGLPVKVAAQALVAASRFTASVNKPEALVPLPAEAPVYDTTARSVSQPVSSVHVIFPAPSDVLAQEDPSADGLAPQLEQLGVASLVSSGDASVVARQRWPTMEVFAKFVAPFSVVVGDEVVVQPLSARCLSAAGAVEMWSVGSELAHCSPAVELLLAVADGTPSTDSFGFLQQHAWHVAARRLPTCWGALQAAAAMGPADWERLFHAGPRPRIGASSSAAAPASPPSAAAAAAAAGATSPSDEPASEDNSPPPHARASPKCWSAGGAWGPLRVAYLLGACAQLARPSMVWPSWPAAQTPEQWRRAFVENGGLSACVRFVAADEQPSLETESASGLLTAGVCAWRAAELRAAVLNLINAVLAVPRSVGSDAATSLSGDQEASPASAGAPSARDAGRAWLGSNPRLAQQLAAKLVDDFGSISSAPSLLRGLELAEERLQAPSGTASESPTAAAAPPGGLVPRRAKRPRSGEGEDSPVDSAAAAGGCSLNPAAARRASLAVELGRAHRSVLAASMPLLAECTTAPGSGASSSPGASSAVSLSPATVRRVVRSLAVQLDADAPPKDRAPVMAGQDLAFDRQFAPCALADDSAAVHALSRLGTDLLSSCSAAGADSLLRAAVSGVMLSAESTMRGRCPDSAAVAELASQVSPATAASKLQVAQCVQAIMARSPELAVLVSRECGAALLDSAASLKRAGAEPWLPSAELLALASAALNAAEATSGDGAALRDLLNGAGSLALAICGPARRLWVEGGEPCAHGTEAPGGEGGGTASSSSEDMSELVLLGSRKSGALAAVDEGTLAQVLSAALQLASHAAAHLEGAIDDSFAAGLVGSVMTRLVCPAAHDAVTEDGRLVWPTTAAAQQAEDVAVTLVAHRHLGAAASELVSVFTSSTASCHKVCLKVVEATLSQLLDETPWAPLPARMMAGSPVEALSPGPSSGEPGPAQAGIHAEALRAAAVAAEARDPPYGCPPADPCFPAGGVLRSGSSAPAGGAQPFVGLVNQGGTCYMNSLLQQLFMIPRLRHAVLRSTPPPDRATPAELYPTSKWAGQLDALRRQFQRVIASLCALSSQSLQTLPFVRACVNDPPGFMPLESNILDQNDANEFFSVLVDRLGEALPRPSPHLEDMVGDSPEPVPLLLSSGTGERVGAAPDLVTSIVGGAFVHQIISTDPAAPFYSERREPFVCLSVDVKDSSDLASCLRSFVADDLLTGDNAFRADDYDSKIDVRKRCVLSELPDVLVVHLKRFDLDFTTFERVKLNNTVSFPDELDLWPFTLAGAPGSTDVVDQIRGLREHIASSLATQEAAQSAAGAGAAASAAAAAQSTARPHDVVALRARLAEVDELARRLATSASTTSREHCKYRLSGVLIHIGTATAGHYFSFVRERQCDVLARLRGMPRGSSVLPAPSSDDGEGSDVVEAGEWLLFNDESVERVSMGDAQRASQWFGSARSTQSAFMLFYDRQASAAAPAGPSASKPDVAGQHAQASSSSSSSSSSAASAASAAAAPRSPQRARRALADERPAQRQPPTSPPGSGCRAVPVAAPAGMTLDAAELTGCSRRAMTLATGTAADALGCSILAVLAANLHDTEAAFAAACGSAAGSGAAPPPAPSVPLREDIEPLMDAATRMLVAGEPHSIDANALTSGILANAHALALAWPLHGAGCLCVRGVRRATALLNGPAGRWLPAADAAAIHRLLSRSMVRGSSKQLGLHTPSNAALRRAARVAAAVATSLQGDPTALRPSVRRELEQALLARGGTLSGSVGHCQLARGILSVGSIPRCISATARLVVSRLQGTAMSGVQRLLDGGAPSRWRAATGMLARVARALNAVACAAGVTLRPPTEWFLLSPQPSVETEAPATPASPALASRAAAPRLAGGLLPKASAVRERLGLGGSSGAAGSGSGACESSADLLDEPLGGSASSSASSDRLRSGYSATVALSEIAELAVAVLADAMGGRNDSICLGAGIATALFQGGPVAAAAGLRHRLPELVVAIHFANAPNVPTELDRFCHGGLLFFNETQKPQVVDPISGGDSAAVGEGALGLSDVLPSLPISVAAEFGGVGTRTPASALRFFNPLPVPLEQAALRPADSPIMRDVLQRTVALAIRAGRVHDSAVCVDDDGALRDEAQRSFDAAMRMDPPFPAWRPADSWAGIDIDELPVPAGVGAALVPCYCPVESGAVMGLIGPPQAACPADLAADALGAGLGRLTTPAGAGFGWGDEWRQFIPDGSSARGAACGPALAPHTGAFNEVVLHSGLVDHLLFEFASECEAVDPSGFCNPRVTAMAHAAWSNPWMSAALVTMCVRAHQAKQPPEWIELLAQPLLGVLIGNADLAADGLQSWRLHHAFSSGAALEGLGLSSAGRALAGLAPLLEHERGEARGGAASPAMAADSDGEGKAGGNATQATAAAMEALVGIACLSTSAAHAATGERSPESLLAQAASECAGATLDPAADSARVQSLMALAAAVDVADATREARFFRVASDRPPLGPRPVREMVGSQGPEPVIVLDARAVSRAHQLRLSVAGWPLRSHPLASTLASLRGAMAIARLPHLVPALAFTSWAVRSALRAAKRHDTQPDPEAVARLGAGFPSPRSLGLPSGRRCCAGGSASEGDSGPSRHTLPFGCGGTSSVVGHAINAVAGMPVSAESSVPPGAGSVASAVIRAMGIDIRTGTRPSEADPPAVPRLGPGGPSGSFASLRVLQAMGLALCSDDDAVAPAVSHAVMEFVADAVGGRRLPAEQRSPEARLGAWTGPDAVLRAFSEARLLAEALAGAEAAGGEAAAASNDVLAALGQVAATTAGAAPLPLKMAPRDGYKAIGRANAPRQLGPFAKNPPTVESARARVAALGAWLVAGTAAGPARAGHAARPGALSDAPADGSARPVPTLASKPLLFAPSTQAVKALQAHEACSGGDSGGGAPSIDAAVWEQLLSHLKRSPPAAEGLPSARYWELLAEAAGWGSSNASCSRPAAVAAEVLTAGPIDALAAAIDAESTVDQMQGLPQDAFEAESESDAQSDASGEYDAAHN</sequence>
<feature type="domain" description="USP" evidence="2">
    <location>
        <begin position="2288"/>
        <end position="2752"/>
    </location>
</feature>
<feature type="region of interest" description="Disordered" evidence="1">
    <location>
        <begin position="1664"/>
        <end position="1688"/>
    </location>
</feature>
<comment type="caution">
    <text evidence="3">The sequence shown here is derived from an EMBL/GenBank/DDBJ whole genome shotgun (WGS) entry which is preliminary data.</text>
</comment>
<feature type="compositionally biased region" description="Low complexity" evidence="1">
    <location>
        <begin position="3671"/>
        <end position="3681"/>
    </location>
</feature>
<feature type="compositionally biased region" description="Low complexity" evidence="1">
    <location>
        <begin position="2773"/>
        <end position="2799"/>
    </location>
</feature>
<dbReference type="PROSITE" id="PS00972">
    <property type="entry name" value="USP_1"/>
    <property type="match status" value="1"/>
</dbReference>